<keyword evidence="2" id="KW-1185">Reference proteome</keyword>
<evidence type="ECO:0000313" key="1">
    <source>
        <dbReference type="EMBL" id="KAA1092781.1"/>
    </source>
</evidence>
<comment type="caution">
    <text evidence="1">The sequence shown here is derived from an EMBL/GenBank/DDBJ whole genome shotgun (WGS) entry which is preliminary data.</text>
</comment>
<proteinExistence type="predicted"/>
<gene>
    <name evidence="1" type="ORF">PGT21_013999</name>
</gene>
<dbReference type="Proteomes" id="UP000324748">
    <property type="component" value="Unassembled WGS sequence"/>
</dbReference>
<sequence>MAVATSLSNAHPKRLQGPGQLFNIRQSHPIVRRSTIQLFENHIIPITWLTASLRFRRDLILATSRFRPLSKELNDRLVYE</sequence>
<dbReference type="EMBL" id="VSWC01000080">
    <property type="protein sequence ID" value="KAA1092781.1"/>
    <property type="molecule type" value="Genomic_DNA"/>
</dbReference>
<evidence type="ECO:0000313" key="2">
    <source>
        <dbReference type="Proteomes" id="UP000324748"/>
    </source>
</evidence>
<organism evidence="1 2">
    <name type="scientific">Puccinia graminis f. sp. tritici</name>
    <dbReference type="NCBI Taxonomy" id="56615"/>
    <lineage>
        <taxon>Eukaryota</taxon>
        <taxon>Fungi</taxon>
        <taxon>Dikarya</taxon>
        <taxon>Basidiomycota</taxon>
        <taxon>Pucciniomycotina</taxon>
        <taxon>Pucciniomycetes</taxon>
        <taxon>Pucciniales</taxon>
        <taxon>Pucciniaceae</taxon>
        <taxon>Puccinia</taxon>
    </lineage>
</organism>
<reference evidence="1 2" key="1">
    <citation type="submission" date="2019-05" db="EMBL/GenBank/DDBJ databases">
        <title>Emergence of the Ug99 lineage of the wheat stem rust pathogen through somatic hybridization.</title>
        <authorList>
            <person name="Li F."/>
            <person name="Upadhyaya N.M."/>
            <person name="Sperschneider J."/>
            <person name="Matny O."/>
            <person name="Nguyen-Phuc H."/>
            <person name="Mago R."/>
            <person name="Raley C."/>
            <person name="Miller M.E."/>
            <person name="Silverstein K.A.T."/>
            <person name="Henningsen E."/>
            <person name="Hirsch C.D."/>
            <person name="Visser B."/>
            <person name="Pretorius Z.A."/>
            <person name="Steffenson B.J."/>
            <person name="Schwessinger B."/>
            <person name="Dodds P.N."/>
            <person name="Figueroa M."/>
        </authorList>
    </citation>
    <scope>NUCLEOTIDE SEQUENCE [LARGE SCALE GENOMIC DNA]</scope>
    <source>
        <strain evidence="1">21-0</strain>
    </source>
</reference>
<name>A0A5B0NU90_PUCGR</name>
<dbReference type="AlphaFoldDB" id="A0A5B0NU90"/>
<accession>A0A5B0NU90</accession>
<protein>
    <submittedName>
        <fullName evidence="1">Uncharacterized protein</fullName>
    </submittedName>
</protein>